<evidence type="ECO:0000313" key="2">
    <source>
        <dbReference type="Proteomes" id="UP000673383"/>
    </source>
</evidence>
<gene>
    <name evidence="1" type="ORF">JOH49_000945</name>
</gene>
<proteinExistence type="predicted"/>
<dbReference type="AlphaFoldDB" id="A0A8I1Y227"/>
<comment type="caution">
    <text evidence="1">The sequence shown here is derived from an EMBL/GenBank/DDBJ whole genome shotgun (WGS) entry which is preliminary data.</text>
</comment>
<organism evidence="1 2">
    <name type="scientific">Bradyrhizobium elkanii</name>
    <dbReference type="NCBI Taxonomy" id="29448"/>
    <lineage>
        <taxon>Bacteria</taxon>
        <taxon>Pseudomonadati</taxon>
        <taxon>Pseudomonadota</taxon>
        <taxon>Alphaproteobacteria</taxon>
        <taxon>Hyphomicrobiales</taxon>
        <taxon>Nitrobacteraceae</taxon>
        <taxon>Bradyrhizobium</taxon>
    </lineage>
</organism>
<evidence type="ECO:0000313" key="1">
    <source>
        <dbReference type="EMBL" id="MBP1291192.1"/>
    </source>
</evidence>
<reference evidence="1" key="1">
    <citation type="submission" date="2021-02" db="EMBL/GenBank/DDBJ databases">
        <title>Genomic Encyclopedia of Type Strains, Phase IV (KMG-V): Genome sequencing to study the core and pangenomes of soil and plant-associated prokaryotes.</title>
        <authorList>
            <person name="Whitman W."/>
        </authorList>
    </citation>
    <scope>NUCLEOTIDE SEQUENCE</scope>
    <source>
        <strain evidence="1">USDA 406</strain>
    </source>
</reference>
<accession>A0A8I1Y227</accession>
<dbReference type="Proteomes" id="UP000673383">
    <property type="component" value="Unassembled WGS sequence"/>
</dbReference>
<name>A0A8I1Y227_BRAEL</name>
<dbReference type="EMBL" id="JAFICZ010000001">
    <property type="protein sequence ID" value="MBP1291192.1"/>
    <property type="molecule type" value="Genomic_DNA"/>
</dbReference>
<protein>
    <submittedName>
        <fullName evidence="1">Uncharacterized protein</fullName>
    </submittedName>
</protein>
<sequence length="43" mass="4647">MPARLRACRAMASMALAVSARIDYLCLGNVTVITPSSKYAFIL</sequence>